<evidence type="ECO:0000256" key="1">
    <source>
        <dbReference type="SAM" id="MobiDB-lite"/>
    </source>
</evidence>
<name>A0AAQ3M038_9PEZI</name>
<feature type="compositionally biased region" description="Basic residues" evidence="1">
    <location>
        <begin position="223"/>
        <end position="234"/>
    </location>
</feature>
<dbReference type="AlphaFoldDB" id="A0AAQ3M038"/>
<evidence type="ECO:0000313" key="3">
    <source>
        <dbReference type="Proteomes" id="UP001303373"/>
    </source>
</evidence>
<feature type="region of interest" description="Disordered" evidence="1">
    <location>
        <begin position="215"/>
        <end position="238"/>
    </location>
</feature>
<organism evidence="2 3">
    <name type="scientific">Acrodontium crateriforme</name>
    <dbReference type="NCBI Taxonomy" id="150365"/>
    <lineage>
        <taxon>Eukaryota</taxon>
        <taxon>Fungi</taxon>
        <taxon>Dikarya</taxon>
        <taxon>Ascomycota</taxon>
        <taxon>Pezizomycotina</taxon>
        <taxon>Dothideomycetes</taxon>
        <taxon>Dothideomycetidae</taxon>
        <taxon>Mycosphaerellales</taxon>
        <taxon>Teratosphaeriaceae</taxon>
        <taxon>Acrodontium</taxon>
    </lineage>
</organism>
<keyword evidence="3" id="KW-1185">Reference proteome</keyword>
<proteinExistence type="predicted"/>
<dbReference type="Proteomes" id="UP001303373">
    <property type="component" value="Chromosome 1"/>
</dbReference>
<evidence type="ECO:0000313" key="2">
    <source>
        <dbReference type="EMBL" id="WPG97370.1"/>
    </source>
</evidence>
<sequence>MDYDSCNSLTAPAAQTLSRFDRNGRQRKCLQKLWYVQDEDALAKAVVKASRDLTRNGGFECLAPKDIRFTCGEIWWAMGQSSSDQDLTDVILQSLDREKERDETSNAYDIRNSKLLRSFRCLASISQADNNLIIGEALYLFLESDLDAMLLCYDEEALSALALAIYHMKTSQNWKLSFFRLIFRERQDVFELLDYCSVTDVDSVASLGHSIISGRMNGGRSSQRGRNRSLRQRPRSLSFSPDVYDDCSVQPGLRRSRSVPGTRKRLVRQAEKVMGFADDLSEEANMLRTLAINGSLTRKSGKISRFGSYDG</sequence>
<dbReference type="EMBL" id="CP138580">
    <property type="protein sequence ID" value="WPG97370.1"/>
    <property type="molecule type" value="Genomic_DNA"/>
</dbReference>
<protein>
    <submittedName>
        <fullName evidence="2">Uncharacterized protein</fullName>
    </submittedName>
</protein>
<gene>
    <name evidence="2" type="ORF">R9X50_00014500</name>
</gene>
<accession>A0AAQ3M038</accession>
<reference evidence="2 3" key="1">
    <citation type="submission" date="2023-11" db="EMBL/GenBank/DDBJ databases">
        <title>An acidophilic fungus is an integral part of prey digestion in a carnivorous sundew plant.</title>
        <authorList>
            <person name="Tsai I.J."/>
        </authorList>
    </citation>
    <scope>NUCLEOTIDE SEQUENCE [LARGE SCALE GENOMIC DNA]</scope>
    <source>
        <strain evidence="2">169a</strain>
    </source>
</reference>